<proteinExistence type="predicted"/>
<feature type="region of interest" description="Disordered" evidence="1">
    <location>
        <begin position="1"/>
        <end position="29"/>
    </location>
</feature>
<gene>
    <name evidence="2" type="ORF">GOBAR_AA10295</name>
</gene>
<dbReference type="Proteomes" id="UP000239757">
    <property type="component" value="Unassembled WGS sequence"/>
</dbReference>
<evidence type="ECO:0000256" key="1">
    <source>
        <dbReference type="SAM" id="MobiDB-lite"/>
    </source>
</evidence>
<dbReference type="EMBL" id="KZ663737">
    <property type="protein sequence ID" value="PPS10368.1"/>
    <property type="molecule type" value="Genomic_DNA"/>
</dbReference>
<evidence type="ECO:0000313" key="3">
    <source>
        <dbReference type="Proteomes" id="UP000239757"/>
    </source>
</evidence>
<reference evidence="2 3" key="1">
    <citation type="submission" date="2015-01" db="EMBL/GenBank/DDBJ databases">
        <title>Genome of allotetraploid Gossypium barbadense reveals genomic plasticity and fiber elongation in cotton evolution.</title>
        <authorList>
            <person name="Chen X."/>
            <person name="Liu X."/>
            <person name="Zhao B."/>
            <person name="Zheng H."/>
            <person name="Hu Y."/>
            <person name="Lu G."/>
            <person name="Yang C."/>
            <person name="Chen J."/>
            <person name="Shan C."/>
            <person name="Zhang L."/>
            <person name="Zhou Y."/>
            <person name="Wang L."/>
            <person name="Guo W."/>
            <person name="Bai Y."/>
            <person name="Ruan J."/>
            <person name="Shangguan X."/>
            <person name="Mao Y."/>
            <person name="Jiang J."/>
            <person name="Zhu Y."/>
            <person name="Lei J."/>
            <person name="Kang H."/>
            <person name="Chen S."/>
            <person name="He X."/>
            <person name="Wang R."/>
            <person name="Wang Y."/>
            <person name="Chen J."/>
            <person name="Wang L."/>
            <person name="Yu S."/>
            <person name="Wang B."/>
            <person name="Wei J."/>
            <person name="Song S."/>
            <person name="Lu X."/>
            <person name="Gao Z."/>
            <person name="Gu W."/>
            <person name="Deng X."/>
            <person name="Ma D."/>
            <person name="Wang S."/>
            <person name="Liang W."/>
            <person name="Fang L."/>
            <person name="Cai C."/>
            <person name="Zhu X."/>
            <person name="Zhou B."/>
            <person name="Zhang Y."/>
            <person name="Chen Z."/>
            <person name="Xu S."/>
            <person name="Zhu R."/>
            <person name="Wang S."/>
            <person name="Zhang T."/>
            <person name="Zhao G."/>
        </authorList>
    </citation>
    <scope>NUCLEOTIDE SEQUENCE [LARGE SCALE GENOMIC DNA]</scope>
    <source>
        <strain evidence="3">cv. Xinhai21</strain>
        <tissue evidence="2">Leaf</tissue>
    </source>
</reference>
<sequence length="302" mass="33988">MVKTENVTRACDMPVPSTRGRHCQNQHGRGPMYTGVGEVNEARHGSATRPCAPTLPKNTGVGRMSDVPKFKIRKMYNVVLVVRRSQFPPQRRGNEQRHPWVLPWRLGIRSSRDIVPASATYDPSRSKASAHPPSLRHVNDLAYFIALAILHQTERHRRGVISIGPYVTRLARHFGLLNTAAQSSSFTLIGQMSTQSISSMLSMRMIEKRRGTYPPQYRIVQSTEEEDPEDITDDVPPRHEEFMRRFHTLTSLSTLLDSSNSVFSASITLMLLYSRFHLWSPTSTTTGVSSSTLIISLAVYSL</sequence>
<evidence type="ECO:0000313" key="2">
    <source>
        <dbReference type="EMBL" id="PPS10368.1"/>
    </source>
</evidence>
<protein>
    <submittedName>
        <fullName evidence="2">Uncharacterized protein</fullName>
    </submittedName>
</protein>
<accession>A0A2P5Y474</accession>
<name>A0A2P5Y474_GOSBA</name>
<organism evidence="2 3">
    <name type="scientific">Gossypium barbadense</name>
    <name type="common">Sea Island cotton</name>
    <name type="synonym">Hibiscus barbadensis</name>
    <dbReference type="NCBI Taxonomy" id="3634"/>
    <lineage>
        <taxon>Eukaryota</taxon>
        <taxon>Viridiplantae</taxon>
        <taxon>Streptophyta</taxon>
        <taxon>Embryophyta</taxon>
        <taxon>Tracheophyta</taxon>
        <taxon>Spermatophyta</taxon>
        <taxon>Magnoliopsida</taxon>
        <taxon>eudicotyledons</taxon>
        <taxon>Gunneridae</taxon>
        <taxon>Pentapetalae</taxon>
        <taxon>rosids</taxon>
        <taxon>malvids</taxon>
        <taxon>Malvales</taxon>
        <taxon>Malvaceae</taxon>
        <taxon>Malvoideae</taxon>
        <taxon>Gossypium</taxon>
    </lineage>
</organism>
<dbReference type="AlphaFoldDB" id="A0A2P5Y474"/>